<gene>
    <name evidence="1" type="ORF">LOK49_LG09G02694</name>
</gene>
<protein>
    <submittedName>
        <fullName evidence="1">Aconitate hydratase 1</fullName>
    </submittedName>
</protein>
<comment type="caution">
    <text evidence="1">The sequence shown here is derived from an EMBL/GenBank/DDBJ whole genome shotgun (WGS) entry which is preliminary data.</text>
</comment>
<dbReference type="Proteomes" id="UP001060215">
    <property type="component" value="Chromosome 8"/>
</dbReference>
<name>A0ACC0GJ10_9ERIC</name>
<sequence>MNGIQLIFRLEIADVHHGFCGVFFWWDETDGCFLVECNCYSESASGATTDLVNLEYLERVVFYTNGILYPDNVVGADSHTTMIAGLGVAGRGVGGIESEATMLGQTDKHEMGRIPGRTANDIKNYWNSNLSKKIPSESKNTISLETHNNGTNSAKDLKPSQGDFQSSSDRKTEREWEDEEVDDTTSFWRSLLLEGEFLESNQLRVENKEMVMFEHDDFFQGLGDLVEVMEILGGN</sequence>
<evidence type="ECO:0000313" key="1">
    <source>
        <dbReference type="EMBL" id="KAI8000457.1"/>
    </source>
</evidence>
<keyword evidence="2" id="KW-1185">Reference proteome</keyword>
<organism evidence="1 2">
    <name type="scientific">Camellia lanceoleosa</name>
    <dbReference type="NCBI Taxonomy" id="1840588"/>
    <lineage>
        <taxon>Eukaryota</taxon>
        <taxon>Viridiplantae</taxon>
        <taxon>Streptophyta</taxon>
        <taxon>Embryophyta</taxon>
        <taxon>Tracheophyta</taxon>
        <taxon>Spermatophyta</taxon>
        <taxon>Magnoliopsida</taxon>
        <taxon>eudicotyledons</taxon>
        <taxon>Gunneridae</taxon>
        <taxon>Pentapetalae</taxon>
        <taxon>asterids</taxon>
        <taxon>Ericales</taxon>
        <taxon>Theaceae</taxon>
        <taxon>Camellia</taxon>
    </lineage>
</organism>
<dbReference type="EMBL" id="CM045765">
    <property type="protein sequence ID" value="KAI8000457.1"/>
    <property type="molecule type" value="Genomic_DNA"/>
</dbReference>
<proteinExistence type="predicted"/>
<reference evidence="1 2" key="1">
    <citation type="journal article" date="2022" name="Plant J.">
        <title>Chromosome-level genome of Camellia lanceoleosa provides a valuable resource for understanding genome evolution and self-incompatibility.</title>
        <authorList>
            <person name="Gong W."/>
            <person name="Xiao S."/>
            <person name="Wang L."/>
            <person name="Liao Z."/>
            <person name="Chang Y."/>
            <person name="Mo W."/>
            <person name="Hu G."/>
            <person name="Li W."/>
            <person name="Zhao G."/>
            <person name="Zhu H."/>
            <person name="Hu X."/>
            <person name="Ji K."/>
            <person name="Xiang X."/>
            <person name="Song Q."/>
            <person name="Yuan D."/>
            <person name="Jin S."/>
            <person name="Zhang L."/>
        </authorList>
    </citation>
    <scope>NUCLEOTIDE SEQUENCE [LARGE SCALE GENOMIC DNA]</scope>
    <source>
        <strain evidence="1">SQ_2022a</strain>
    </source>
</reference>
<accession>A0ACC0GJ10</accession>
<evidence type="ECO:0000313" key="2">
    <source>
        <dbReference type="Proteomes" id="UP001060215"/>
    </source>
</evidence>